<proteinExistence type="predicted"/>
<dbReference type="AlphaFoldDB" id="A0A6J4RA24"/>
<accession>A0A6J4RA24</accession>
<sequence>MRALARAAFEARGRDDVTAVVVDVAAPERAGHVGEAG</sequence>
<protein>
    <submittedName>
        <fullName evidence="1">Uncharacterized protein</fullName>
    </submittedName>
</protein>
<dbReference type="EMBL" id="CADCVH010000087">
    <property type="protein sequence ID" value="CAA9463305.1"/>
    <property type="molecule type" value="Genomic_DNA"/>
</dbReference>
<organism evidence="1">
    <name type="scientific">uncultured Rubrobacteraceae bacterium</name>
    <dbReference type="NCBI Taxonomy" id="349277"/>
    <lineage>
        <taxon>Bacteria</taxon>
        <taxon>Bacillati</taxon>
        <taxon>Actinomycetota</taxon>
        <taxon>Rubrobacteria</taxon>
        <taxon>Rubrobacterales</taxon>
        <taxon>Rubrobacteraceae</taxon>
        <taxon>environmental samples</taxon>
    </lineage>
</organism>
<name>A0A6J4RA24_9ACTN</name>
<gene>
    <name evidence="1" type="ORF">AVDCRST_MAG02-2751</name>
</gene>
<evidence type="ECO:0000313" key="1">
    <source>
        <dbReference type="EMBL" id="CAA9463305.1"/>
    </source>
</evidence>
<reference evidence="1" key="1">
    <citation type="submission" date="2020-02" db="EMBL/GenBank/DDBJ databases">
        <authorList>
            <person name="Meier V. D."/>
        </authorList>
    </citation>
    <scope>NUCLEOTIDE SEQUENCE</scope>
    <source>
        <strain evidence="1">AVDCRST_MAG02</strain>
    </source>
</reference>